<protein>
    <recommendedName>
        <fullName evidence="3">Addiction module antitoxin</fullName>
    </recommendedName>
</protein>
<evidence type="ECO:0000313" key="1">
    <source>
        <dbReference type="EMBL" id="QTD36333.1"/>
    </source>
</evidence>
<evidence type="ECO:0000313" key="2">
    <source>
        <dbReference type="Proteomes" id="UP000663935"/>
    </source>
</evidence>
<accession>A0ABX7SSP0</accession>
<organism evidence="1 2">
    <name type="scientific">Polaribacter batillariae</name>
    <dbReference type="NCBI Taxonomy" id="2808900"/>
    <lineage>
        <taxon>Bacteria</taxon>
        <taxon>Pseudomonadati</taxon>
        <taxon>Bacteroidota</taxon>
        <taxon>Flavobacteriia</taxon>
        <taxon>Flavobacteriales</taxon>
        <taxon>Flavobacteriaceae</taxon>
    </lineage>
</organism>
<dbReference type="Proteomes" id="UP000663935">
    <property type="component" value="Chromosome"/>
</dbReference>
<dbReference type="EMBL" id="CP071795">
    <property type="protein sequence ID" value="QTD36333.1"/>
    <property type="molecule type" value="Genomic_DNA"/>
</dbReference>
<sequence>MDLTTRKIKFKERFDTITDTNLVARFEEFLEIHLSNKKIVAYTVQGEPLTKEMYVEKIKKAEKSVKNGYFTTVEDLEKEVENW</sequence>
<evidence type="ECO:0008006" key="3">
    <source>
        <dbReference type="Google" id="ProtNLM"/>
    </source>
</evidence>
<keyword evidence="2" id="KW-1185">Reference proteome</keyword>
<name>A0ABX7SSP0_9FLAO</name>
<proteinExistence type="predicted"/>
<dbReference type="RefSeq" id="WP_207970523.1">
    <property type="nucleotide sequence ID" value="NZ_CP071795.1"/>
</dbReference>
<reference evidence="1 2" key="1">
    <citation type="submission" date="2021-03" db="EMBL/GenBank/DDBJ databases">
        <title>Complete genome of Polaribacter_sp.G4M1.</title>
        <authorList>
            <person name="Jeong S.W."/>
            <person name="Bae J.W."/>
        </authorList>
    </citation>
    <scope>NUCLEOTIDE SEQUENCE [LARGE SCALE GENOMIC DNA]</scope>
    <source>
        <strain evidence="1 2">G4M1</strain>
    </source>
</reference>
<gene>
    <name evidence="1" type="ORF">JL193_09165</name>
</gene>